<keyword evidence="2" id="KW-1185">Reference proteome</keyword>
<dbReference type="AlphaFoldDB" id="A0A8T3A645"/>
<accession>A0A8T3A645</accession>
<dbReference type="Proteomes" id="UP000829196">
    <property type="component" value="Unassembled WGS sequence"/>
</dbReference>
<proteinExistence type="predicted"/>
<protein>
    <submittedName>
        <fullName evidence="1">Uncharacterized protein</fullName>
    </submittedName>
</protein>
<comment type="caution">
    <text evidence="1">The sequence shown here is derived from an EMBL/GenBank/DDBJ whole genome shotgun (WGS) entry which is preliminary data.</text>
</comment>
<evidence type="ECO:0000313" key="2">
    <source>
        <dbReference type="Proteomes" id="UP000829196"/>
    </source>
</evidence>
<sequence>MSRFNLCYDGDLHIREEFKPSYNNGMTHPIEINENLTLEHLNIKILQTLCMIVEQAVLTLYAIFRIIEVTQQFKLWT</sequence>
<evidence type="ECO:0000313" key="1">
    <source>
        <dbReference type="EMBL" id="KAI0491710.1"/>
    </source>
</evidence>
<reference evidence="1" key="1">
    <citation type="journal article" date="2022" name="Front. Genet.">
        <title>Chromosome-Scale Assembly of the Dendrobium nobile Genome Provides Insights Into the Molecular Mechanism of the Biosynthesis of the Medicinal Active Ingredient of Dendrobium.</title>
        <authorList>
            <person name="Xu Q."/>
            <person name="Niu S.-C."/>
            <person name="Li K.-L."/>
            <person name="Zheng P.-J."/>
            <person name="Zhang X.-J."/>
            <person name="Jia Y."/>
            <person name="Liu Y."/>
            <person name="Niu Y.-X."/>
            <person name="Yu L.-H."/>
            <person name="Chen D.-F."/>
            <person name="Zhang G.-Q."/>
        </authorList>
    </citation>
    <scope>NUCLEOTIDE SEQUENCE</scope>
    <source>
        <tissue evidence="1">Leaf</tissue>
    </source>
</reference>
<dbReference type="EMBL" id="JAGYWB010000018">
    <property type="protein sequence ID" value="KAI0491710.1"/>
    <property type="molecule type" value="Genomic_DNA"/>
</dbReference>
<organism evidence="1 2">
    <name type="scientific">Dendrobium nobile</name>
    <name type="common">Orchid</name>
    <dbReference type="NCBI Taxonomy" id="94219"/>
    <lineage>
        <taxon>Eukaryota</taxon>
        <taxon>Viridiplantae</taxon>
        <taxon>Streptophyta</taxon>
        <taxon>Embryophyta</taxon>
        <taxon>Tracheophyta</taxon>
        <taxon>Spermatophyta</taxon>
        <taxon>Magnoliopsida</taxon>
        <taxon>Liliopsida</taxon>
        <taxon>Asparagales</taxon>
        <taxon>Orchidaceae</taxon>
        <taxon>Epidendroideae</taxon>
        <taxon>Malaxideae</taxon>
        <taxon>Dendrobiinae</taxon>
        <taxon>Dendrobium</taxon>
    </lineage>
</organism>
<name>A0A8T3A645_DENNO</name>
<gene>
    <name evidence="1" type="ORF">KFK09_025970</name>
</gene>